<evidence type="ECO:0000313" key="2">
    <source>
        <dbReference type="Proteomes" id="UP001209878"/>
    </source>
</evidence>
<evidence type="ECO:0000313" key="1">
    <source>
        <dbReference type="EMBL" id="KAK2192289.1"/>
    </source>
</evidence>
<comment type="caution">
    <text evidence="1">The sequence shown here is derived from an EMBL/GenBank/DDBJ whole genome shotgun (WGS) entry which is preliminary data.</text>
</comment>
<gene>
    <name evidence="1" type="ORF">NP493_35g04027</name>
</gene>
<dbReference type="AlphaFoldDB" id="A0AAD9PCQ8"/>
<keyword evidence="2" id="KW-1185">Reference proteome</keyword>
<dbReference type="EMBL" id="JAODUO010000035">
    <property type="protein sequence ID" value="KAK2192289.1"/>
    <property type="molecule type" value="Genomic_DNA"/>
</dbReference>
<protein>
    <submittedName>
        <fullName evidence="1">Uncharacterized protein</fullName>
    </submittedName>
</protein>
<sequence length="76" mass="8757">MDEEVGCLFSQPPRWRALQLDKGGFNNELFMSYLGPDMRVMSLLQDLTQFLLRVLVLHTQLAEADGRPERHNVRGV</sequence>
<organism evidence="1 2">
    <name type="scientific">Ridgeia piscesae</name>
    <name type="common">Tubeworm</name>
    <dbReference type="NCBI Taxonomy" id="27915"/>
    <lineage>
        <taxon>Eukaryota</taxon>
        <taxon>Metazoa</taxon>
        <taxon>Spiralia</taxon>
        <taxon>Lophotrochozoa</taxon>
        <taxon>Annelida</taxon>
        <taxon>Polychaeta</taxon>
        <taxon>Sedentaria</taxon>
        <taxon>Canalipalpata</taxon>
        <taxon>Sabellida</taxon>
        <taxon>Siboglinidae</taxon>
        <taxon>Ridgeia</taxon>
    </lineage>
</organism>
<reference evidence="1" key="1">
    <citation type="journal article" date="2023" name="Mol. Biol. Evol.">
        <title>Third-Generation Sequencing Reveals the Adaptive Role of the Epigenome in Three Deep-Sea Polychaetes.</title>
        <authorList>
            <person name="Perez M."/>
            <person name="Aroh O."/>
            <person name="Sun Y."/>
            <person name="Lan Y."/>
            <person name="Juniper S.K."/>
            <person name="Young C.R."/>
            <person name="Angers B."/>
            <person name="Qian P.Y."/>
        </authorList>
    </citation>
    <scope>NUCLEOTIDE SEQUENCE</scope>
    <source>
        <strain evidence="1">R07B-5</strain>
    </source>
</reference>
<dbReference type="Proteomes" id="UP001209878">
    <property type="component" value="Unassembled WGS sequence"/>
</dbReference>
<name>A0AAD9PCQ8_RIDPI</name>
<proteinExistence type="predicted"/>
<accession>A0AAD9PCQ8</accession>